<dbReference type="VEuPathDB" id="CryptoDB:GNI_158050"/>
<name>A0A023AZ85_GRENI</name>
<evidence type="ECO:0008006" key="4">
    <source>
        <dbReference type="Google" id="ProtNLM"/>
    </source>
</evidence>
<accession>A0A023AZ85</accession>
<dbReference type="EMBL" id="AFNH02001176">
    <property type="protein sequence ID" value="EZG43798.1"/>
    <property type="molecule type" value="Genomic_DNA"/>
</dbReference>
<sequence>MLLTNHWALVALLLGARTISTDRFTWTLSRQCNMIDASNYCNEYYNSFDAPLKSDLCLRASSSECTISYSTTLNFERTEMCTHGPYLWIDLAMGNLWRLGKHEPAQLFAVSANLVDCGNYTVASITDPLASWCTKPQNVVFHPATFYDINHLKIPNAIRLNQSIYLVIMSPSEPQDCWISVTK</sequence>
<comment type="caution">
    <text evidence="2">The sequence shown here is derived from an EMBL/GenBank/DDBJ whole genome shotgun (WGS) entry which is preliminary data.</text>
</comment>
<proteinExistence type="predicted"/>
<evidence type="ECO:0000256" key="1">
    <source>
        <dbReference type="SAM" id="SignalP"/>
    </source>
</evidence>
<evidence type="ECO:0000313" key="2">
    <source>
        <dbReference type="EMBL" id="EZG43798.1"/>
    </source>
</evidence>
<feature type="chain" id="PRO_5001514809" description="Transmembrane protein" evidence="1">
    <location>
        <begin position="22"/>
        <end position="183"/>
    </location>
</feature>
<evidence type="ECO:0000313" key="3">
    <source>
        <dbReference type="Proteomes" id="UP000019763"/>
    </source>
</evidence>
<feature type="signal peptide" evidence="1">
    <location>
        <begin position="1"/>
        <end position="21"/>
    </location>
</feature>
<dbReference type="Proteomes" id="UP000019763">
    <property type="component" value="Unassembled WGS sequence"/>
</dbReference>
<organism evidence="2 3">
    <name type="scientific">Gregarina niphandrodes</name>
    <name type="common">Septate eugregarine</name>
    <dbReference type="NCBI Taxonomy" id="110365"/>
    <lineage>
        <taxon>Eukaryota</taxon>
        <taxon>Sar</taxon>
        <taxon>Alveolata</taxon>
        <taxon>Apicomplexa</taxon>
        <taxon>Conoidasida</taxon>
        <taxon>Gregarinasina</taxon>
        <taxon>Eugregarinorida</taxon>
        <taxon>Gregarinidae</taxon>
        <taxon>Gregarina</taxon>
    </lineage>
</organism>
<keyword evidence="1" id="KW-0732">Signal</keyword>
<protein>
    <recommendedName>
        <fullName evidence="4">Transmembrane protein</fullName>
    </recommendedName>
</protein>
<dbReference type="AlphaFoldDB" id="A0A023AZ85"/>
<gene>
    <name evidence="2" type="ORF">GNI_158050</name>
</gene>
<keyword evidence="3" id="KW-1185">Reference proteome</keyword>
<reference evidence="2" key="1">
    <citation type="submission" date="2013-12" db="EMBL/GenBank/DDBJ databases">
        <authorList>
            <person name="Omoto C.K."/>
            <person name="Sibley D."/>
            <person name="Venepally P."/>
            <person name="Hadjithomas M."/>
            <person name="Karamycheva S."/>
            <person name="Brunk B."/>
            <person name="Roos D."/>
            <person name="Caler E."/>
            <person name="Lorenzi H."/>
        </authorList>
    </citation>
    <scope>NUCLEOTIDE SEQUENCE</scope>
</reference>
<dbReference type="RefSeq" id="XP_011133008.1">
    <property type="nucleotide sequence ID" value="XM_011134706.1"/>
</dbReference>
<dbReference type="GeneID" id="22915501"/>